<feature type="domain" description="Protein kinase" evidence="27">
    <location>
        <begin position="756"/>
        <end position="1059"/>
    </location>
</feature>
<evidence type="ECO:0000313" key="29">
    <source>
        <dbReference type="Proteomes" id="UP000019116"/>
    </source>
</evidence>
<reference evidence="28" key="1">
    <citation type="submission" date="2018-08" db="EMBL/GenBank/DDBJ databases">
        <authorList>
            <person name="Rossello M."/>
        </authorList>
    </citation>
    <scope>NUCLEOTIDE SEQUENCE [LARGE SCALE GENOMIC DNA]</scope>
    <source>
        <strain evidence="28">cv. Chinese Spring</strain>
    </source>
</reference>
<dbReference type="Pfam" id="PF08263">
    <property type="entry name" value="LRRNT_2"/>
    <property type="match status" value="1"/>
</dbReference>
<evidence type="ECO:0000256" key="20">
    <source>
        <dbReference type="ARBA" id="ARBA00048679"/>
    </source>
</evidence>
<evidence type="ECO:0000256" key="6">
    <source>
        <dbReference type="ARBA" id="ARBA00022553"/>
    </source>
</evidence>
<comment type="function">
    <text evidence="22">The processed protein kinase Xa21 chain released by protein cleavage after X.oryzae pv. oryzae protein Ax21 detection translocates into the nucleus where it can bind and regulate WRKY62, a transcription factor. Confers resistance to the bacterial pathogen X.oryzae pv. oryzae (Xoo).</text>
</comment>
<evidence type="ECO:0000256" key="18">
    <source>
        <dbReference type="ARBA" id="ARBA00023180"/>
    </source>
</evidence>
<dbReference type="SUPFAM" id="SSF56112">
    <property type="entry name" value="Protein kinase-like (PK-like)"/>
    <property type="match status" value="1"/>
</dbReference>
<evidence type="ECO:0000256" key="21">
    <source>
        <dbReference type="ARBA" id="ARBA00054320"/>
    </source>
</evidence>
<dbReference type="SMART" id="SM00365">
    <property type="entry name" value="LRR_SD22"/>
    <property type="match status" value="5"/>
</dbReference>
<dbReference type="AlphaFoldDB" id="A0A3B6PP17"/>
<keyword evidence="18" id="KW-0325">Glycoprotein</keyword>
<name>A0A3B6PP17_WHEAT</name>
<evidence type="ECO:0000256" key="17">
    <source>
        <dbReference type="ARBA" id="ARBA00023170"/>
    </source>
</evidence>
<dbReference type="InterPro" id="IPR001611">
    <property type="entry name" value="Leu-rich_rpt"/>
</dbReference>
<evidence type="ECO:0000256" key="19">
    <source>
        <dbReference type="ARBA" id="ARBA00047899"/>
    </source>
</evidence>
<dbReference type="FunFam" id="3.80.10.10:FF:000383">
    <property type="entry name" value="Leucine-rich repeat receptor protein kinase EMS1"/>
    <property type="match status" value="1"/>
</dbReference>
<dbReference type="STRING" id="4565.A0A3B6PP17"/>
<dbReference type="SMR" id="A0A3B6PP17"/>
<dbReference type="InterPro" id="IPR011009">
    <property type="entry name" value="Kinase-like_dom_sf"/>
</dbReference>
<dbReference type="Gene3D" id="3.80.10.10">
    <property type="entry name" value="Ribonuclease Inhibitor"/>
    <property type="match status" value="4"/>
</dbReference>
<dbReference type="Gramene" id="TraesCS6B02G252800.1">
    <property type="protein sequence ID" value="TraesCS6B02G252800.1"/>
    <property type="gene ID" value="TraesCS6B02G252800"/>
</dbReference>
<accession>A0A3B6PP17</accession>
<dbReference type="PRINTS" id="PR00019">
    <property type="entry name" value="LEURICHRPT"/>
</dbReference>
<dbReference type="OrthoDB" id="676979at2759"/>
<feature type="chain" id="PRO_5043179185" description="Receptor kinase-like protein Xa21" evidence="26">
    <location>
        <begin position="31"/>
        <end position="1074"/>
    </location>
</feature>
<evidence type="ECO:0000256" key="24">
    <source>
        <dbReference type="PROSITE-ProRule" id="PRU10141"/>
    </source>
</evidence>
<dbReference type="InterPro" id="IPR017441">
    <property type="entry name" value="Protein_kinase_ATP_BS"/>
</dbReference>
<comment type="catalytic activity">
    <reaction evidence="20">
        <text>L-seryl-[protein] + ATP = O-phospho-L-seryl-[protein] + ADP + H(+)</text>
        <dbReference type="Rhea" id="RHEA:17989"/>
        <dbReference type="Rhea" id="RHEA-COMP:9863"/>
        <dbReference type="Rhea" id="RHEA-COMP:11604"/>
        <dbReference type="ChEBI" id="CHEBI:15378"/>
        <dbReference type="ChEBI" id="CHEBI:29999"/>
        <dbReference type="ChEBI" id="CHEBI:30616"/>
        <dbReference type="ChEBI" id="CHEBI:83421"/>
        <dbReference type="ChEBI" id="CHEBI:456216"/>
        <dbReference type="EC" id="2.7.11.1"/>
    </reaction>
</comment>
<evidence type="ECO:0000256" key="16">
    <source>
        <dbReference type="ARBA" id="ARBA00023136"/>
    </source>
</evidence>
<dbReference type="EC" id="2.7.11.1" evidence="3"/>
<evidence type="ECO:0000256" key="15">
    <source>
        <dbReference type="ARBA" id="ARBA00022989"/>
    </source>
</evidence>
<feature type="binding site" evidence="24">
    <location>
        <position position="785"/>
    </location>
    <ligand>
        <name>ATP</name>
        <dbReference type="ChEBI" id="CHEBI:30616"/>
    </ligand>
</feature>
<dbReference type="PANTHER" id="PTHR48053">
    <property type="entry name" value="LEUCINE RICH REPEAT FAMILY PROTEIN, EXPRESSED"/>
    <property type="match status" value="1"/>
</dbReference>
<keyword evidence="8" id="KW-0808">Transferase</keyword>
<keyword evidence="12 24" id="KW-0547">Nucleotide-binding</keyword>
<dbReference type="Proteomes" id="UP000019116">
    <property type="component" value="Chromosome 6B"/>
</dbReference>
<dbReference type="InterPro" id="IPR051716">
    <property type="entry name" value="Plant_RL_S/T_kinase"/>
</dbReference>
<protein>
    <recommendedName>
        <fullName evidence="23">Receptor kinase-like protein Xa21</fullName>
        <ecNumber evidence="3">2.7.11.1</ecNumber>
    </recommendedName>
</protein>
<keyword evidence="10 26" id="KW-0732">Signal</keyword>
<dbReference type="PROSITE" id="PS00107">
    <property type="entry name" value="PROTEIN_KINASE_ATP"/>
    <property type="match status" value="1"/>
</dbReference>
<keyword evidence="29" id="KW-1185">Reference proteome</keyword>
<dbReference type="PROSITE" id="PS51450">
    <property type="entry name" value="LRR"/>
    <property type="match status" value="1"/>
</dbReference>
<dbReference type="Pfam" id="PF00069">
    <property type="entry name" value="Pkinase"/>
    <property type="match status" value="1"/>
</dbReference>
<dbReference type="GeneID" id="123137471"/>
<dbReference type="FunFam" id="1.10.510.10:FF:000358">
    <property type="entry name" value="Putative leucine-rich repeat receptor-like serine/threonine-protein kinase"/>
    <property type="match status" value="1"/>
</dbReference>
<dbReference type="FunFam" id="3.80.10.10:FF:000275">
    <property type="entry name" value="Leucine-rich repeat receptor-like protein kinase"/>
    <property type="match status" value="1"/>
</dbReference>
<dbReference type="Pfam" id="PF13855">
    <property type="entry name" value="LRR_8"/>
    <property type="match status" value="2"/>
</dbReference>
<comment type="subcellular location">
    <subcellularLocation>
        <location evidence="1">Cell membrane</location>
        <topology evidence="1">Single-pass type I membrane protein</topology>
    </subcellularLocation>
    <subcellularLocation>
        <location evidence="2">Endoplasmic reticulum membrane</location>
        <topology evidence="2">Single-pass membrane protein</topology>
    </subcellularLocation>
</comment>
<keyword evidence="9 25" id="KW-0812">Transmembrane</keyword>
<feature type="signal peptide" evidence="26">
    <location>
        <begin position="1"/>
        <end position="30"/>
    </location>
</feature>
<evidence type="ECO:0000256" key="4">
    <source>
        <dbReference type="ARBA" id="ARBA00022475"/>
    </source>
</evidence>
<dbReference type="InterPro" id="IPR032675">
    <property type="entry name" value="LRR_dom_sf"/>
</dbReference>
<dbReference type="SMART" id="SM00369">
    <property type="entry name" value="LRR_TYP"/>
    <property type="match status" value="13"/>
</dbReference>
<dbReference type="InterPro" id="IPR000719">
    <property type="entry name" value="Prot_kinase_dom"/>
</dbReference>
<keyword evidence="15 25" id="KW-1133">Transmembrane helix</keyword>
<keyword evidence="6" id="KW-0597">Phosphoprotein</keyword>
<dbReference type="PROSITE" id="PS50011">
    <property type="entry name" value="PROTEIN_KINASE_DOM"/>
    <property type="match status" value="1"/>
</dbReference>
<dbReference type="GO" id="GO:0005789">
    <property type="term" value="C:endoplasmic reticulum membrane"/>
    <property type="evidence" value="ECO:0007669"/>
    <property type="project" value="UniProtKB-SubCell"/>
</dbReference>
<evidence type="ECO:0000259" key="27">
    <source>
        <dbReference type="PROSITE" id="PS50011"/>
    </source>
</evidence>
<evidence type="ECO:0000256" key="7">
    <source>
        <dbReference type="ARBA" id="ARBA00022614"/>
    </source>
</evidence>
<keyword evidence="16 25" id="KW-0472">Membrane</keyword>
<keyword evidence="13" id="KW-0418">Kinase</keyword>
<evidence type="ECO:0000256" key="22">
    <source>
        <dbReference type="ARBA" id="ARBA00056628"/>
    </source>
</evidence>
<dbReference type="Gramene" id="TraesCS6B03G0743000.1">
    <property type="protein sequence ID" value="TraesCS6B03G0743000.1.CDS"/>
    <property type="gene ID" value="TraesCS6B03G0743000"/>
</dbReference>
<dbReference type="FunFam" id="3.30.200.20:FF:000432">
    <property type="entry name" value="LRR receptor-like serine/threonine-protein kinase EFR"/>
    <property type="match status" value="1"/>
</dbReference>
<keyword evidence="14 24" id="KW-0067">ATP-binding</keyword>
<dbReference type="Gene3D" id="1.10.510.10">
    <property type="entry name" value="Transferase(Phosphotransferase) domain 1"/>
    <property type="match status" value="1"/>
</dbReference>
<evidence type="ECO:0000256" key="11">
    <source>
        <dbReference type="ARBA" id="ARBA00022737"/>
    </source>
</evidence>
<dbReference type="Gene3D" id="3.30.200.20">
    <property type="entry name" value="Phosphorylase Kinase, domain 1"/>
    <property type="match status" value="1"/>
</dbReference>
<organism evidence="28">
    <name type="scientific">Triticum aestivum</name>
    <name type="common">Wheat</name>
    <dbReference type="NCBI Taxonomy" id="4565"/>
    <lineage>
        <taxon>Eukaryota</taxon>
        <taxon>Viridiplantae</taxon>
        <taxon>Streptophyta</taxon>
        <taxon>Embryophyta</taxon>
        <taxon>Tracheophyta</taxon>
        <taxon>Spermatophyta</taxon>
        <taxon>Magnoliopsida</taxon>
        <taxon>Liliopsida</taxon>
        <taxon>Poales</taxon>
        <taxon>Poaceae</taxon>
        <taxon>BOP clade</taxon>
        <taxon>Pooideae</taxon>
        <taxon>Triticodae</taxon>
        <taxon>Triticeae</taxon>
        <taxon>Triticinae</taxon>
        <taxon>Triticum</taxon>
    </lineage>
</organism>
<keyword evidence="5" id="KW-0723">Serine/threonine-protein kinase</keyword>
<dbReference type="KEGG" id="taes:123137471"/>
<dbReference type="SUPFAM" id="SSF52058">
    <property type="entry name" value="L domain-like"/>
    <property type="match status" value="2"/>
</dbReference>
<keyword evidence="7" id="KW-0433">Leucine-rich repeat</keyword>
<gene>
    <name evidence="28" type="primary">LOC123137471</name>
</gene>
<evidence type="ECO:0000256" key="14">
    <source>
        <dbReference type="ARBA" id="ARBA00022840"/>
    </source>
</evidence>
<evidence type="ECO:0000256" key="5">
    <source>
        <dbReference type="ARBA" id="ARBA00022527"/>
    </source>
</evidence>
<dbReference type="OMA" id="MQMPNLM"/>
<evidence type="ECO:0000256" key="12">
    <source>
        <dbReference type="ARBA" id="ARBA00022741"/>
    </source>
</evidence>
<dbReference type="RefSeq" id="XP_044413181.1">
    <property type="nucleotide sequence ID" value="XM_044557246.1"/>
</dbReference>
<dbReference type="FunFam" id="3.80.10.10:FF:000288">
    <property type="entry name" value="LRR receptor-like serine/threonine-protein kinase EFR"/>
    <property type="match status" value="1"/>
</dbReference>
<sequence length="1074" mass="117859">MRSPKQLAKLAMLLLLALLLLCNGVRNVHCSRIHENSVDLHSLIEFNKSITDDPQGALSNWDTTTHFCHWNGVNCTTTPPFRVKQLKLSGWNLGGQITSSLGNLTFLETLDLSYNNFVGPLPILGNLQRLQTLYLYHNRLNGMIPDSITNCSNLANLDLSANSLVGVIPPKLDLLSNLSYLNLSRNSLAGVIPTKLGFLSNLTVVDLSVNLLVGQIPPKLDLLSKLFYLDLSRNSLVGQIPPRLGFLKNLEYLYLGSNQLEGSIPDELGQLLQLEQLLLGNNKLTGEFPHAILNSLGSLKYLGLGSNMLRNALPTNIGDRLPNLIELTLAGNMFEGNIPASLGSAQGLELIDLSNNSFTGIIPTSFRNLSSLTILNLEYNQLETRDNRDWEFLNALTNCRSLKKLSLSYNQLQGPIPQSVGNLSPSLESLRLTGNNLSGQVPQSIRKLNALTQLALGENYLSGRVEGWVGNLTSLQLLNLKSNHFTGPIPSSIGNLVNLTYFYINDNEFDGVIPASLGNLPLSKLDLGYNNLQGHIPPNFWNLQELIILNVGHNNLQGAIPEIGTLKHLTTLDLSSNMLTGQIPDSLGQCYDLVSLQMDQNSLIGNIPATFGNLSSLSMLNLSHNNLSGNIPTVLNTLKFLNSLDLSHNHLQGEIPIYGVFDNATAVSLEDNWGLCGGAVFFHMASCKTISKQSERRNRLIKVLIPIFGFMLVILLVYLLLLEKKMRRRTDDTSTSLGENFMKVSYADLAQATANFSESNLVGRGGYGSVYRGKLKESKVDVAVKVFDLEMHGAEKSFLKECEALRSIQHRNLLPILTACSTVDSTGNVFKALVYEFMPNGNLDTWLHPREDGKAHKHLSLAQRLDIAVNMADALDYLHHDCGRPTIHCDLKPSNILLDGDMTALLGDFGIASFYQDSWSTSTSSMSSSSVGVKGTIGYIAPEYAGGGRRASTTGDVYGFGIILLEMMTGKRPTDPMFKDGVSIVDFVDSNFPHEIVHVIDVNLSEDSGVDITQANKASENYVRECLVSMLQLALSCTHPVPSERMNMKEVASKIHAIKTSYVGRKTEERPSLE</sequence>
<keyword evidence="17" id="KW-0675">Receptor</keyword>
<dbReference type="Pfam" id="PF00560">
    <property type="entry name" value="LRR_1"/>
    <property type="match status" value="10"/>
</dbReference>
<dbReference type="EnsemblPlants" id="TraesCS6B02G252800.1">
    <property type="protein sequence ID" value="TraesCS6B02G252800.1"/>
    <property type="gene ID" value="TraesCS6B02G252800"/>
</dbReference>
<evidence type="ECO:0000256" key="26">
    <source>
        <dbReference type="SAM" id="SignalP"/>
    </source>
</evidence>
<evidence type="ECO:0000256" key="25">
    <source>
        <dbReference type="SAM" id="Phobius"/>
    </source>
</evidence>
<proteinExistence type="predicted"/>
<dbReference type="PANTHER" id="PTHR48053:SF6">
    <property type="entry name" value="PROTEIN KINASE DOMAIN-CONTAINING PROTEIN"/>
    <property type="match status" value="1"/>
</dbReference>
<evidence type="ECO:0000256" key="2">
    <source>
        <dbReference type="ARBA" id="ARBA00004389"/>
    </source>
</evidence>
<dbReference type="SMART" id="SM00220">
    <property type="entry name" value="S_TKc"/>
    <property type="match status" value="1"/>
</dbReference>
<feature type="transmembrane region" description="Helical" evidence="25">
    <location>
        <begin position="700"/>
        <end position="721"/>
    </location>
</feature>
<keyword evidence="11" id="KW-0677">Repeat</keyword>
<evidence type="ECO:0000256" key="10">
    <source>
        <dbReference type="ARBA" id="ARBA00022729"/>
    </source>
</evidence>
<dbReference type="GO" id="GO:0004674">
    <property type="term" value="F:protein serine/threonine kinase activity"/>
    <property type="evidence" value="ECO:0007669"/>
    <property type="project" value="UniProtKB-KW"/>
</dbReference>
<comment type="catalytic activity">
    <reaction evidence="19">
        <text>L-threonyl-[protein] + ATP = O-phospho-L-threonyl-[protein] + ADP + H(+)</text>
        <dbReference type="Rhea" id="RHEA:46608"/>
        <dbReference type="Rhea" id="RHEA-COMP:11060"/>
        <dbReference type="Rhea" id="RHEA-COMP:11605"/>
        <dbReference type="ChEBI" id="CHEBI:15378"/>
        <dbReference type="ChEBI" id="CHEBI:30013"/>
        <dbReference type="ChEBI" id="CHEBI:30616"/>
        <dbReference type="ChEBI" id="CHEBI:61977"/>
        <dbReference type="ChEBI" id="CHEBI:456216"/>
        <dbReference type="EC" id="2.7.11.1"/>
    </reaction>
</comment>
<evidence type="ECO:0000256" key="3">
    <source>
        <dbReference type="ARBA" id="ARBA00012513"/>
    </source>
</evidence>
<dbReference type="InterPro" id="IPR003591">
    <property type="entry name" value="Leu-rich_rpt_typical-subtyp"/>
</dbReference>
<evidence type="ECO:0000313" key="28">
    <source>
        <dbReference type="EnsemblPlants" id="TraesCS6B02G252800.1"/>
    </source>
</evidence>
<evidence type="ECO:0000256" key="13">
    <source>
        <dbReference type="ARBA" id="ARBA00022777"/>
    </source>
</evidence>
<dbReference type="GO" id="GO:0005886">
    <property type="term" value="C:plasma membrane"/>
    <property type="evidence" value="ECO:0007669"/>
    <property type="project" value="UniProtKB-SubCell"/>
</dbReference>
<evidence type="ECO:0000256" key="8">
    <source>
        <dbReference type="ARBA" id="ARBA00022679"/>
    </source>
</evidence>
<comment type="function">
    <text evidence="21">Receptor kinase that detects X.oryzae pv. oryzae protein Ax21 to promote innate immunity. Following X.oryzae pv. oryzae protein Ax21 detection, undergoes cleavage, releasing the processed protein kinase Xa21 chain.</text>
</comment>
<dbReference type="GO" id="GO:0005524">
    <property type="term" value="F:ATP binding"/>
    <property type="evidence" value="ECO:0007669"/>
    <property type="project" value="UniProtKB-UniRule"/>
</dbReference>
<keyword evidence="4" id="KW-1003">Cell membrane</keyword>
<evidence type="ECO:0000256" key="9">
    <source>
        <dbReference type="ARBA" id="ARBA00022692"/>
    </source>
</evidence>
<reference evidence="28" key="2">
    <citation type="submission" date="2018-10" db="UniProtKB">
        <authorList>
            <consortium name="EnsemblPlants"/>
        </authorList>
    </citation>
    <scope>IDENTIFICATION</scope>
</reference>
<evidence type="ECO:0000256" key="1">
    <source>
        <dbReference type="ARBA" id="ARBA00004251"/>
    </source>
</evidence>
<evidence type="ECO:0000256" key="23">
    <source>
        <dbReference type="ARBA" id="ARBA00072040"/>
    </source>
</evidence>
<dbReference type="InterPro" id="IPR013210">
    <property type="entry name" value="LRR_N_plant-typ"/>
</dbReference>